<feature type="compositionally biased region" description="Low complexity" evidence="1">
    <location>
        <begin position="167"/>
        <end position="177"/>
    </location>
</feature>
<dbReference type="InterPro" id="IPR017930">
    <property type="entry name" value="Myb_dom"/>
</dbReference>
<dbReference type="SUPFAM" id="SSF46689">
    <property type="entry name" value="Homeodomain-like"/>
    <property type="match status" value="2"/>
</dbReference>
<name>A0A672YCE6_9TELE</name>
<feature type="compositionally biased region" description="Basic and acidic residues" evidence="1">
    <location>
        <begin position="246"/>
        <end position="256"/>
    </location>
</feature>
<dbReference type="PANTHER" id="PTHR46760:SF1">
    <property type="entry name" value="TRANSCRIPTION TERMINATION FACTOR 1"/>
    <property type="match status" value="1"/>
</dbReference>
<feature type="region of interest" description="Disordered" evidence="1">
    <location>
        <begin position="1"/>
        <end position="423"/>
    </location>
</feature>
<feature type="compositionally biased region" description="Basic and acidic residues" evidence="1">
    <location>
        <begin position="218"/>
        <end position="227"/>
    </location>
</feature>
<evidence type="ECO:0000313" key="4">
    <source>
        <dbReference type="Ensembl" id="ENSSORP00005002609.1"/>
    </source>
</evidence>
<dbReference type="GO" id="GO:0003682">
    <property type="term" value="F:chromatin binding"/>
    <property type="evidence" value="ECO:0007669"/>
    <property type="project" value="TreeGrafter"/>
</dbReference>
<reference evidence="4" key="1">
    <citation type="submission" date="2025-08" db="UniProtKB">
        <authorList>
            <consortium name="Ensembl"/>
        </authorList>
    </citation>
    <scope>IDENTIFICATION</scope>
</reference>
<feature type="compositionally biased region" description="Basic and acidic residues" evidence="1">
    <location>
        <begin position="893"/>
        <end position="909"/>
    </location>
</feature>
<dbReference type="InterPro" id="IPR001005">
    <property type="entry name" value="SANT/Myb"/>
</dbReference>
<feature type="compositionally biased region" description="Basic and acidic residues" evidence="1">
    <location>
        <begin position="157"/>
        <end position="166"/>
    </location>
</feature>
<dbReference type="Pfam" id="PF00249">
    <property type="entry name" value="Myb_DNA-binding"/>
    <property type="match status" value="1"/>
</dbReference>
<evidence type="ECO:0008006" key="6">
    <source>
        <dbReference type="Google" id="ProtNLM"/>
    </source>
</evidence>
<dbReference type="GO" id="GO:0005730">
    <property type="term" value="C:nucleolus"/>
    <property type="evidence" value="ECO:0007669"/>
    <property type="project" value="TreeGrafter"/>
</dbReference>
<evidence type="ECO:0000313" key="5">
    <source>
        <dbReference type="Proteomes" id="UP000472271"/>
    </source>
</evidence>
<dbReference type="Gene3D" id="1.10.10.60">
    <property type="entry name" value="Homeodomain-like"/>
    <property type="match status" value="2"/>
</dbReference>
<feature type="compositionally biased region" description="Basic and acidic residues" evidence="1">
    <location>
        <begin position="127"/>
        <end position="136"/>
    </location>
</feature>
<reference evidence="4" key="2">
    <citation type="submission" date="2025-09" db="UniProtKB">
        <authorList>
            <consortium name="Ensembl"/>
        </authorList>
    </citation>
    <scope>IDENTIFICATION</scope>
</reference>
<dbReference type="PROSITE" id="PS51294">
    <property type="entry name" value="HTH_MYB"/>
    <property type="match status" value="1"/>
</dbReference>
<dbReference type="InterPro" id="IPR053078">
    <property type="entry name" value="TTF1-like"/>
</dbReference>
<dbReference type="PANTHER" id="PTHR46760">
    <property type="entry name" value="TRANSCRIPTION TERMINATION FACTOR 1"/>
    <property type="match status" value="1"/>
</dbReference>
<dbReference type="InterPro" id="IPR009057">
    <property type="entry name" value="Homeodomain-like_sf"/>
</dbReference>
<dbReference type="PROSITE" id="PS50090">
    <property type="entry name" value="MYB_LIKE"/>
    <property type="match status" value="1"/>
</dbReference>
<evidence type="ECO:0000259" key="3">
    <source>
        <dbReference type="PROSITE" id="PS51294"/>
    </source>
</evidence>
<dbReference type="OrthoDB" id="5812619at2759"/>
<evidence type="ECO:0000256" key="1">
    <source>
        <dbReference type="SAM" id="MobiDB-lite"/>
    </source>
</evidence>
<dbReference type="GO" id="GO:0006363">
    <property type="term" value="P:termination of RNA polymerase I transcription"/>
    <property type="evidence" value="ECO:0007669"/>
    <property type="project" value="TreeGrafter"/>
</dbReference>
<accession>A0A672YCE6</accession>
<feature type="compositionally biased region" description="Basic and acidic residues" evidence="1">
    <location>
        <begin position="68"/>
        <end position="77"/>
    </location>
</feature>
<feature type="domain" description="HTH myb-type" evidence="3">
    <location>
        <begin position="687"/>
        <end position="725"/>
    </location>
</feature>
<keyword evidence="5" id="KW-1185">Reference proteome</keyword>
<feature type="domain" description="Myb-like" evidence="2">
    <location>
        <begin position="728"/>
        <end position="799"/>
    </location>
</feature>
<protein>
    <recommendedName>
        <fullName evidence="6">Myb-like domain-containing protein</fullName>
    </recommendedName>
</protein>
<dbReference type="SMART" id="SM00717">
    <property type="entry name" value="SANT"/>
    <property type="match status" value="2"/>
</dbReference>
<dbReference type="GeneID" id="115416282"/>
<dbReference type="RefSeq" id="XP_029985893.1">
    <property type="nucleotide sequence ID" value="XM_030130033.1"/>
</dbReference>
<dbReference type="Ensembl" id="ENSSORT00005002678.1">
    <property type="protein sequence ID" value="ENSSORP00005002609.1"/>
    <property type="gene ID" value="ENSSORG00005001578.1"/>
</dbReference>
<feature type="region of interest" description="Disordered" evidence="1">
    <location>
        <begin position="893"/>
        <end position="914"/>
    </location>
</feature>
<sequence length="928" mass="107942">MTDPADCLQKKKKKKRRRSESLDEPPPVVDSRDETKEKKRRREGDEDMEVSSPAEEEVNVKKKRKRKEVQNEEERTVVEPPPVVSSPVEMKKKKRKEVQKEEERTVVEPPPVVSSPVETKKKKKRKEVQNEEERTVVEPPPVVSSPVETKKKKKRKEVQNEEERTVVESPPVVSSPVETKKKKKRKEVQKEEERTVVEPPPVVSAPVEMKKKKKKRKEVQNEEERTVIEPPPVVSSPVKMKKKKSKEVQNEEERTVVEPPPVVSAPVEIKKKKKKKRKEVQNEEEERTVVEPPPVVSSPVETKKKRKEVQNEEERTVVELPPVVSSPVETKKKKHKEKESMAMVTTENSSVDMEEKKKKKKRKEEKRRPVVDEPLVVTSPVEKEKKKKRKEVQREEESITKVTTDNNVSMKKKKRRKMEQEDENCVVIATFQSEEKKKKQTNGLMEPSVTMATTTKDLDWEPLVPMETSKSKKKEEKKKEEEQEDCIIIGTTETEVRSITMVTTNKNPQTEHVKNQVEPVTIATAQKEQQQKNNNYNWNQHQIDGQMEPSITMETADACWEAQLQELQEFIPNLSQKSSIVISKMLLYDLPRFREFKKKGVALRWGRFSEEENEQIRANINNFLLLTGIDSVEELMFPQRFKDKEAEIKKQRINYHYMQRIAEGIPRPCVQILIRAKKMMDQRNHMGRFTDDEVHALTKLHTLHGNDWKTIAEKMNRSTASVLKRFATTGEGKGAWSEDEVARLKSAVEDHLKTRLCKSPPGSGLTGQQLSVKLPWTRISLAVGSRTWYQCRLKWFSILKHCLEGQRSTSGLGIQNRIDIINTLFNMNVREPCDFDWMEVAKAVGAVTPVYVQKAFRRMKTTGVPNWNRLSYGEIVDILRERELPRLQMKLDRLKKKQEQRDGHRRTENPVDLQKTYQLSEIFSESDS</sequence>
<dbReference type="InParanoid" id="A0A672YCE6"/>
<dbReference type="Proteomes" id="UP000472271">
    <property type="component" value="Unassembled WGS sequence"/>
</dbReference>
<proteinExistence type="predicted"/>
<gene>
    <name evidence="4" type="primary">ttf1</name>
</gene>
<dbReference type="AlphaFoldDB" id="A0A672YCE6"/>
<dbReference type="CDD" id="cd00167">
    <property type="entry name" value="SANT"/>
    <property type="match status" value="2"/>
</dbReference>
<feature type="compositionally biased region" description="Basic and acidic residues" evidence="1">
    <location>
        <begin position="308"/>
        <end position="317"/>
    </location>
</feature>
<feature type="compositionally biased region" description="Polar residues" evidence="1">
    <location>
        <begin position="400"/>
        <end position="409"/>
    </location>
</feature>
<evidence type="ECO:0000259" key="2">
    <source>
        <dbReference type="PROSITE" id="PS50090"/>
    </source>
</evidence>
<feature type="compositionally biased region" description="Acidic residues" evidence="1">
    <location>
        <begin position="45"/>
        <end position="57"/>
    </location>
</feature>
<feature type="compositionally biased region" description="Low complexity" evidence="1">
    <location>
        <begin position="318"/>
        <end position="328"/>
    </location>
</feature>
<organism evidence="4 5">
    <name type="scientific">Sphaeramia orbicularis</name>
    <name type="common">orbiculate cardinalfish</name>
    <dbReference type="NCBI Taxonomy" id="375764"/>
    <lineage>
        <taxon>Eukaryota</taxon>
        <taxon>Metazoa</taxon>
        <taxon>Chordata</taxon>
        <taxon>Craniata</taxon>
        <taxon>Vertebrata</taxon>
        <taxon>Euteleostomi</taxon>
        <taxon>Actinopterygii</taxon>
        <taxon>Neopterygii</taxon>
        <taxon>Teleostei</taxon>
        <taxon>Neoteleostei</taxon>
        <taxon>Acanthomorphata</taxon>
        <taxon>Gobiaria</taxon>
        <taxon>Kurtiformes</taxon>
        <taxon>Apogonoidei</taxon>
        <taxon>Apogonidae</taxon>
        <taxon>Apogoninae</taxon>
        <taxon>Sphaeramia</taxon>
    </lineage>
</organism>